<keyword evidence="2" id="KW-1185">Reference proteome</keyword>
<reference evidence="1 2" key="1">
    <citation type="submission" date="2016-03" db="EMBL/GenBank/DDBJ databases">
        <title>Trachymyrmex septentrionalis WGS genome.</title>
        <authorList>
            <person name="Nygaard S."/>
            <person name="Hu H."/>
            <person name="Boomsma J."/>
            <person name="Zhang G."/>
        </authorList>
    </citation>
    <scope>NUCLEOTIDE SEQUENCE [LARGE SCALE GENOMIC DNA]</scope>
    <source>
        <strain evidence="1">Tsep2-gDNA-1</strain>
        <tissue evidence="1">Whole body</tissue>
    </source>
</reference>
<proteinExistence type="predicted"/>
<dbReference type="Proteomes" id="UP000078541">
    <property type="component" value="Unassembled WGS sequence"/>
</dbReference>
<name>A0A195EQS3_9HYME</name>
<sequence>MRRTLAFTRVQCELNIYDLYSNCAQSYHVSRYAHTRAQTRDYNGPTLINVIGVHPCVINSVLLTLKNSNTYYFIQFASKDNLTEAVEWDRDRLANPFTALRAF</sequence>
<accession>A0A195EQS3</accession>
<dbReference type="AlphaFoldDB" id="A0A195EQS3"/>
<protein>
    <submittedName>
        <fullName evidence="1">Uncharacterized protein</fullName>
    </submittedName>
</protein>
<evidence type="ECO:0000313" key="2">
    <source>
        <dbReference type="Proteomes" id="UP000078541"/>
    </source>
</evidence>
<gene>
    <name evidence="1" type="ORF">ALC56_15222</name>
</gene>
<organism evidence="1 2">
    <name type="scientific">Trachymyrmex septentrionalis</name>
    <dbReference type="NCBI Taxonomy" id="34720"/>
    <lineage>
        <taxon>Eukaryota</taxon>
        <taxon>Metazoa</taxon>
        <taxon>Ecdysozoa</taxon>
        <taxon>Arthropoda</taxon>
        <taxon>Hexapoda</taxon>
        <taxon>Insecta</taxon>
        <taxon>Pterygota</taxon>
        <taxon>Neoptera</taxon>
        <taxon>Endopterygota</taxon>
        <taxon>Hymenoptera</taxon>
        <taxon>Apocrita</taxon>
        <taxon>Aculeata</taxon>
        <taxon>Formicoidea</taxon>
        <taxon>Formicidae</taxon>
        <taxon>Myrmicinae</taxon>
        <taxon>Trachymyrmex</taxon>
    </lineage>
</organism>
<dbReference type="EMBL" id="KQ982021">
    <property type="protein sequence ID" value="KYN30526.1"/>
    <property type="molecule type" value="Genomic_DNA"/>
</dbReference>
<evidence type="ECO:0000313" key="1">
    <source>
        <dbReference type="EMBL" id="KYN30526.1"/>
    </source>
</evidence>